<feature type="compositionally biased region" description="Basic and acidic residues" evidence="1">
    <location>
        <begin position="103"/>
        <end position="120"/>
    </location>
</feature>
<name>A0A0G4EUZ6_VITBC</name>
<reference evidence="3 4" key="1">
    <citation type="submission" date="2014-11" db="EMBL/GenBank/DDBJ databases">
        <authorList>
            <person name="Zhu J."/>
            <person name="Qi W."/>
            <person name="Song R."/>
        </authorList>
    </citation>
    <scope>NUCLEOTIDE SEQUENCE [LARGE SCALE GENOMIC DNA]</scope>
</reference>
<keyword evidence="2" id="KW-0732">Signal</keyword>
<dbReference type="EMBL" id="CDMY01000317">
    <property type="protein sequence ID" value="CEM02074.1"/>
    <property type="molecule type" value="Genomic_DNA"/>
</dbReference>
<feature type="compositionally biased region" description="Low complexity" evidence="1">
    <location>
        <begin position="121"/>
        <end position="151"/>
    </location>
</feature>
<feature type="chain" id="PRO_5005187885" evidence="2">
    <location>
        <begin position="17"/>
        <end position="193"/>
    </location>
</feature>
<sequence length="193" mass="20248">MLLVPLLALTPGVTLPSLPAMEQPAVVSPFVPTARADEGFKIDIDVSGLDESVKPESAPAPPPPAPKKEEKVAKAPEPEPPAKQPEPVKEIAKAPEAPPPAPQKKEEVVAKAPEPAKEAAKPVLKAEVTASPPKAAAPAQKAAPPAQQPAADVGGMSSAQIQKLRESIKGRRPDPEFFTQQRELIKKTGLTTY</sequence>
<gene>
    <name evidence="3" type="ORF">Vbra_13461</name>
</gene>
<feature type="signal peptide" evidence="2">
    <location>
        <begin position="1"/>
        <end position="16"/>
    </location>
</feature>
<dbReference type="InParanoid" id="A0A0G4EUZ6"/>
<feature type="compositionally biased region" description="Basic and acidic residues" evidence="1">
    <location>
        <begin position="163"/>
        <end position="175"/>
    </location>
</feature>
<accession>A0A0G4EUZ6</accession>
<protein>
    <submittedName>
        <fullName evidence="3">Uncharacterized protein</fullName>
    </submittedName>
</protein>
<keyword evidence="4" id="KW-1185">Reference proteome</keyword>
<proteinExistence type="predicted"/>
<evidence type="ECO:0000256" key="1">
    <source>
        <dbReference type="SAM" id="MobiDB-lite"/>
    </source>
</evidence>
<evidence type="ECO:0000256" key="2">
    <source>
        <dbReference type="SAM" id="SignalP"/>
    </source>
</evidence>
<evidence type="ECO:0000313" key="4">
    <source>
        <dbReference type="Proteomes" id="UP000041254"/>
    </source>
</evidence>
<organism evidence="3 4">
    <name type="scientific">Vitrella brassicaformis (strain CCMP3155)</name>
    <dbReference type="NCBI Taxonomy" id="1169540"/>
    <lineage>
        <taxon>Eukaryota</taxon>
        <taxon>Sar</taxon>
        <taxon>Alveolata</taxon>
        <taxon>Colpodellida</taxon>
        <taxon>Vitrellaceae</taxon>
        <taxon>Vitrella</taxon>
    </lineage>
</organism>
<dbReference type="Proteomes" id="UP000041254">
    <property type="component" value="Unassembled WGS sequence"/>
</dbReference>
<dbReference type="AlphaFoldDB" id="A0A0G4EUZ6"/>
<feature type="compositionally biased region" description="Basic and acidic residues" evidence="1">
    <location>
        <begin position="66"/>
        <end position="77"/>
    </location>
</feature>
<feature type="region of interest" description="Disordered" evidence="1">
    <location>
        <begin position="42"/>
        <end position="193"/>
    </location>
</feature>
<evidence type="ECO:0000313" key="3">
    <source>
        <dbReference type="EMBL" id="CEM02074.1"/>
    </source>
</evidence>
<dbReference type="VEuPathDB" id="CryptoDB:Vbra_13461"/>